<name>A0ABD0WU51_UMBPY</name>
<evidence type="ECO:0000259" key="2">
    <source>
        <dbReference type="Pfam" id="PF14959"/>
    </source>
</evidence>
<dbReference type="Pfam" id="PF14959">
    <property type="entry name" value="GSAP-16"/>
    <property type="match status" value="1"/>
</dbReference>
<protein>
    <recommendedName>
        <fullName evidence="2">Gamma-secretase-activating protein C-terminal domain-containing protein</fullName>
    </recommendedName>
</protein>
<feature type="domain" description="Gamma-secretase-activating protein C-terminal" evidence="2">
    <location>
        <begin position="645"/>
        <end position="752"/>
    </location>
</feature>
<feature type="compositionally biased region" description="Polar residues" evidence="1">
    <location>
        <begin position="562"/>
        <end position="572"/>
    </location>
</feature>
<dbReference type="Proteomes" id="UP001557470">
    <property type="component" value="Unassembled WGS sequence"/>
</dbReference>
<sequence>MLKLSTTFDLHQDVESSVMKRESTVGKINEYSRRVDSRILNIERDGGVLYSWKGATGTTKIGKYDPHTKLNKLIYTFDNEVCVSSCSLNKEETLLAVSLKQRPSAEEHLKPVSKCLTLLIEIHPINNTKVLKAVDCRVRVQFLHPEAERNSVLESHLLLVAEDGYVEQFHVMLVKLEGYRVVMLNPERLSKDRVAEDFIWVQWDSQNQRLFYLTNREKAVLKCVQFYHNRACETSFELALELHSNHFTSMRFVNLGFDHYQESLQEREAIRVAVYTNRTGTMCVCYCHPVVSSQEITYTILLVHRGCSKTFTHSLDGAAPPCSTDLLPLFIPIGYYIVVYLAGHFLHCINTRQQDLLCYSLFLTGADAELGELGADSVVLSLPESSLLELNTGRIYTSDFSSSFLLGLLNCSESRPDAQRLAALHCLLVYMEPNPELEHKIIDWVCENVMPFDSFDQIQEFILASLYRTVYRKSLSVDKVFTYSSVFEKKIPEKLAEVPGVTCTTELHAEPVFKGKARNLEGYWAELQWSTERTQYFEAVPTPRFRTSHSLRDRTKPLATPKSENNKSSCTPRQIEENTKKVLSIVDNWSLDQKMVPLFQEEDHQQRALIGLMVDKLREHLNRHLPRLGKNRIEGLVLNYVAKLLELTRHMLESVWMKYNLGPRVLCLTQPGSSSDWAVFHVMSRIYEATKSLCLPLPPGYHTLLAVLGLRCLPRHTFLQYLDHGILQLTETFVSRLMKDLDNSNANEVLKFSILKRLPEPVEGRIYHLWDHPISSACISRDYIRGLMEKRAKIKGPLFIEMDLASFRPEFLPLTYLTTILSQMDKDRALNPFEEQENVDARFVEETALKQTLILLGFEEK</sequence>
<dbReference type="PANTHER" id="PTHR13630">
    <property type="entry name" value="GAMMA-SECRETASE-ACTIVATING PROTEIN"/>
    <property type="match status" value="1"/>
</dbReference>
<keyword evidence="4" id="KW-1185">Reference proteome</keyword>
<organism evidence="3 4">
    <name type="scientific">Umbra pygmaea</name>
    <name type="common">Eastern mudminnow</name>
    <dbReference type="NCBI Taxonomy" id="75934"/>
    <lineage>
        <taxon>Eukaryota</taxon>
        <taxon>Metazoa</taxon>
        <taxon>Chordata</taxon>
        <taxon>Craniata</taxon>
        <taxon>Vertebrata</taxon>
        <taxon>Euteleostomi</taxon>
        <taxon>Actinopterygii</taxon>
        <taxon>Neopterygii</taxon>
        <taxon>Teleostei</taxon>
        <taxon>Protacanthopterygii</taxon>
        <taxon>Esociformes</taxon>
        <taxon>Umbridae</taxon>
        <taxon>Umbra</taxon>
    </lineage>
</organism>
<evidence type="ECO:0000256" key="1">
    <source>
        <dbReference type="SAM" id="MobiDB-lite"/>
    </source>
</evidence>
<reference evidence="3 4" key="1">
    <citation type="submission" date="2024-06" db="EMBL/GenBank/DDBJ databases">
        <authorList>
            <person name="Pan Q."/>
            <person name="Wen M."/>
            <person name="Jouanno E."/>
            <person name="Zahm M."/>
            <person name="Klopp C."/>
            <person name="Cabau C."/>
            <person name="Louis A."/>
            <person name="Berthelot C."/>
            <person name="Parey E."/>
            <person name="Roest Crollius H."/>
            <person name="Montfort J."/>
            <person name="Robinson-Rechavi M."/>
            <person name="Bouchez O."/>
            <person name="Lampietro C."/>
            <person name="Lopez Roques C."/>
            <person name="Donnadieu C."/>
            <person name="Postlethwait J."/>
            <person name="Bobe J."/>
            <person name="Verreycken H."/>
            <person name="Guiguen Y."/>
        </authorList>
    </citation>
    <scope>NUCLEOTIDE SEQUENCE [LARGE SCALE GENOMIC DNA]</scope>
    <source>
        <strain evidence="3">Up_M1</strain>
        <tissue evidence="3">Testis</tissue>
    </source>
</reference>
<comment type="caution">
    <text evidence="3">The sequence shown here is derived from an EMBL/GenBank/DDBJ whole genome shotgun (WGS) entry which is preliminary data.</text>
</comment>
<accession>A0ABD0WU51</accession>
<dbReference type="AlphaFoldDB" id="A0ABD0WU51"/>
<dbReference type="EMBL" id="JAGEUA010000008">
    <property type="protein sequence ID" value="KAL0967222.1"/>
    <property type="molecule type" value="Genomic_DNA"/>
</dbReference>
<dbReference type="PANTHER" id="PTHR13630:SF1">
    <property type="entry name" value="GAMMA-SECRETASE-ACTIVATING PROTEIN"/>
    <property type="match status" value="1"/>
</dbReference>
<evidence type="ECO:0000313" key="3">
    <source>
        <dbReference type="EMBL" id="KAL0967222.1"/>
    </source>
</evidence>
<proteinExistence type="predicted"/>
<feature type="region of interest" description="Disordered" evidence="1">
    <location>
        <begin position="549"/>
        <end position="572"/>
    </location>
</feature>
<gene>
    <name evidence="3" type="ORF">UPYG_G00249390</name>
</gene>
<dbReference type="InterPro" id="IPR028010">
    <property type="entry name" value="GSAP_C_dom"/>
</dbReference>
<evidence type="ECO:0000313" key="4">
    <source>
        <dbReference type="Proteomes" id="UP001557470"/>
    </source>
</evidence>
<dbReference type="InterPro" id="IPR026172">
    <property type="entry name" value="GSAP_fam"/>
</dbReference>